<keyword evidence="1" id="KW-1133">Transmembrane helix</keyword>
<feature type="transmembrane region" description="Helical" evidence="1">
    <location>
        <begin position="44"/>
        <end position="62"/>
    </location>
</feature>
<dbReference type="AlphaFoldDB" id="A0A2A6BDY5"/>
<organism evidence="2 3">
    <name type="scientific">Pristionchus pacificus</name>
    <name type="common">Parasitic nematode worm</name>
    <dbReference type="NCBI Taxonomy" id="54126"/>
    <lineage>
        <taxon>Eukaryota</taxon>
        <taxon>Metazoa</taxon>
        <taxon>Ecdysozoa</taxon>
        <taxon>Nematoda</taxon>
        <taxon>Chromadorea</taxon>
        <taxon>Rhabditida</taxon>
        <taxon>Rhabditina</taxon>
        <taxon>Diplogasteromorpha</taxon>
        <taxon>Diplogasteroidea</taxon>
        <taxon>Neodiplogasteridae</taxon>
        <taxon>Pristionchus</taxon>
    </lineage>
</organism>
<reference evidence="2" key="2">
    <citation type="submission" date="2022-06" db="UniProtKB">
        <authorList>
            <consortium name="EnsemblMetazoa"/>
        </authorList>
    </citation>
    <scope>IDENTIFICATION</scope>
    <source>
        <strain evidence="2">PS312</strain>
    </source>
</reference>
<evidence type="ECO:0000313" key="2">
    <source>
        <dbReference type="EnsemblMetazoa" id="PPA04134.1"/>
    </source>
</evidence>
<dbReference type="PANTHER" id="PTHR12483:SF43">
    <property type="entry name" value="COPPER TRANSPORT PROTEIN"/>
    <property type="match status" value="1"/>
</dbReference>
<keyword evidence="1" id="KW-0187">Copper transport</keyword>
<name>A0A2A6BDY5_PRIPA</name>
<feature type="transmembrane region" description="Helical" evidence="1">
    <location>
        <begin position="114"/>
        <end position="135"/>
    </location>
</feature>
<dbReference type="Pfam" id="PF04145">
    <property type="entry name" value="Ctr"/>
    <property type="match status" value="1"/>
</dbReference>
<proteinExistence type="inferred from homology"/>
<evidence type="ECO:0000256" key="1">
    <source>
        <dbReference type="RuleBase" id="RU367022"/>
    </source>
</evidence>
<evidence type="ECO:0000313" key="3">
    <source>
        <dbReference type="Proteomes" id="UP000005239"/>
    </source>
</evidence>
<comment type="subcellular location">
    <subcellularLocation>
        <location evidence="1">Membrane</location>
        <topology evidence="1">Multi-pass membrane protein</topology>
    </subcellularLocation>
</comment>
<keyword evidence="1" id="KW-0186">Copper</keyword>
<reference evidence="3" key="1">
    <citation type="journal article" date="2008" name="Nat. Genet.">
        <title>The Pristionchus pacificus genome provides a unique perspective on nematode lifestyle and parasitism.</title>
        <authorList>
            <person name="Dieterich C."/>
            <person name="Clifton S.W."/>
            <person name="Schuster L.N."/>
            <person name="Chinwalla A."/>
            <person name="Delehaunty K."/>
            <person name="Dinkelacker I."/>
            <person name="Fulton L."/>
            <person name="Fulton R."/>
            <person name="Godfrey J."/>
            <person name="Minx P."/>
            <person name="Mitreva M."/>
            <person name="Roeseler W."/>
            <person name="Tian H."/>
            <person name="Witte H."/>
            <person name="Yang S.P."/>
            <person name="Wilson R.K."/>
            <person name="Sommer R.J."/>
        </authorList>
    </citation>
    <scope>NUCLEOTIDE SEQUENCE [LARGE SCALE GENOMIC DNA]</scope>
    <source>
        <strain evidence="3">PS312</strain>
    </source>
</reference>
<protein>
    <recommendedName>
        <fullName evidence="1">Copper transport protein</fullName>
    </recommendedName>
</protein>
<dbReference type="EnsemblMetazoa" id="PPA04134.1">
    <property type="protein sequence ID" value="PPA04134.1"/>
    <property type="gene ID" value="WBGene00093688"/>
</dbReference>
<dbReference type="OrthoDB" id="161814at2759"/>
<keyword evidence="3" id="KW-1185">Reference proteome</keyword>
<dbReference type="PANTHER" id="PTHR12483">
    <property type="entry name" value="SOLUTE CARRIER FAMILY 31 COPPER TRANSPORTERS"/>
    <property type="match status" value="1"/>
</dbReference>
<dbReference type="GO" id="GO:0005375">
    <property type="term" value="F:copper ion transmembrane transporter activity"/>
    <property type="evidence" value="ECO:0007669"/>
    <property type="project" value="UniProtKB-UniRule"/>
</dbReference>
<keyword evidence="1" id="KW-0406">Ion transport</keyword>
<accession>A0A2A6BDY5</accession>
<keyword evidence="1" id="KW-0813">Transport</keyword>
<gene>
    <name evidence="2" type="primary">WBGene00093688</name>
</gene>
<accession>A0A8R1U5Y2</accession>
<dbReference type="GO" id="GO:0016020">
    <property type="term" value="C:membrane"/>
    <property type="evidence" value="ECO:0007669"/>
    <property type="project" value="UniProtKB-SubCell"/>
</dbReference>
<dbReference type="InterPro" id="IPR007274">
    <property type="entry name" value="Cop_transporter"/>
</dbReference>
<sequence>MMEMMDMSMDMNNTSTHPMMEMYFHFRENEPILFWEWLPSDTTGYVFSCIGVGLISLVYELFRFLRYKVQNDERVKRKASVTSSENCCCDDNETQPILKKEKSHLSSLYNSHHIADSILFFIQLYGSYTLMLVWMTYNVPIVISSAIGHIIGYLIFGPIMSFKEEEKIGDCCA</sequence>
<keyword evidence="1" id="KW-0812">Transmembrane</keyword>
<feature type="transmembrane region" description="Helical" evidence="1">
    <location>
        <begin position="141"/>
        <end position="159"/>
    </location>
</feature>
<keyword evidence="1" id="KW-0472">Membrane</keyword>
<comment type="similarity">
    <text evidence="1">Belongs to the copper transporter (Ctr) (TC 1.A.56) family. SLC31A subfamily.</text>
</comment>
<dbReference type="Proteomes" id="UP000005239">
    <property type="component" value="Unassembled WGS sequence"/>
</dbReference>